<dbReference type="Gene3D" id="3.10.20.90">
    <property type="entry name" value="Phosphatidylinositol 3-kinase Catalytic Subunit, Chain A, domain 1"/>
    <property type="match status" value="1"/>
</dbReference>
<dbReference type="AlphaFoldDB" id="X6LAX4"/>
<dbReference type="InterPro" id="IPR000626">
    <property type="entry name" value="Ubiquitin-like_dom"/>
</dbReference>
<gene>
    <name evidence="3" type="ORF">RFI_38299</name>
</gene>
<comment type="caution">
    <text evidence="3">The sequence shown here is derived from an EMBL/GenBank/DDBJ whole genome shotgun (WGS) entry which is preliminary data.</text>
</comment>
<keyword evidence="4" id="KW-1185">Reference proteome</keyword>
<sequence length="173" mass="19429">MNETPGREKARVKDTSRHSKRRRARSVTNSKAKDTNSSEKAAKKNKKKKKHKKVNASNGEASIAITHDADTSAHEMNIISSKIKGPRSGDSSQKKLKIKIKNVDTNAITFDVVPNDPESESQDPRQRRHSSRELTTDLCRKAIEDGRTLSDYNIQKESILHLVLRLRGGAMQM</sequence>
<evidence type="ECO:0000256" key="1">
    <source>
        <dbReference type="SAM" id="MobiDB-lite"/>
    </source>
</evidence>
<feature type="region of interest" description="Disordered" evidence="1">
    <location>
        <begin position="112"/>
        <end position="134"/>
    </location>
</feature>
<proteinExistence type="predicted"/>
<dbReference type="OrthoDB" id="428577at2759"/>
<dbReference type="Pfam" id="PF00240">
    <property type="entry name" value="ubiquitin"/>
    <property type="match status" value="1"/>
</dbReference>
<dbReference type="SUPFAM" id="SSF54236">
    <property type="entry name" value="Ubiquitin-like"/>
    <property type="match status" value="1"/>
</dbReference>
<dbReference type="Proteomes" id="UP000023152">
    <property type="component" value="Unassembled WGS sequence"/>
</dbReference>
<feature type="region of interest" description="Disordered" evidence="1">
    <location>
        <begin position="1"/>
        <end position="93"/>
    </location>
</feature>
<dbReference type="InterPro" id="IPR029071">
    <property type="entry name" value="Ubiquitin-like_domsf"/>
</dbReference>
<evidence type="ECO:0000313" key="4">
    <source>
        <dbReference type="Proteomes" id="UP000023152"/>
    </source>
</evidence>
<name>X6LAX4_RETFI</name>
<dbReference type="PROSITE" id="PS50053">
    <property type="entry name" value="UBIQUITIN_2"/>
    <property type="match status" value="1"/>
</dbReference>
<evidence type="ECO:0000259" key="2">
    <source>
        <dbReference type="PROSITE" id="PS50053"/>
    </source>
</evidence>
<organism evidence="3 4">
    <name type="scientific">Reticulomyxa filosa</name>
    <dbReference type="NCBI Taxonomy" id="46433"/>
    <lineage>
        <taxon>Eukaryota</taxon>
        <taxon>Sar</taxon>
        <taxon>Rhizaria</taxon>
        <taxon>Retaria</taxon>
        <taxon>Foraminifera</taxon>
        <taxon>Monothalamids</taxon>
        <taxon>Reticulomyxidae</taxon>
        <taxon>Reticulomyxa</taxon>
    </lineage>
</organism>
<reference evidence="3 4" key="1">
    <citation type="journal article" date="2013" name="Curr. Biol.">
        <title>The Genome of the Foraminiferan Reticulomyxa filosa.</title>
        <authorList>
            <person name="Glockner G."/>
            <person name="Hulsmann N."/>
            <person name="Schleicher M."/>
            <person name="Noegel A.A."/>
            <person name="Eichinger L."/>
            <person name="Gallinger C."/>
            <person name="Pawlowski J."/>
            <person name="Sierra R."/>
            <person name="Euteneuer U."/>
            <person name="Pillet L."/>
            <person name="Moustafa A."/>
            <person name="Platzer M."/>
            <person name="Groth M."/>
            <person name="Szafranski K."/>
            <person name="Schliwa M."/>
        </authorList>
    </citation>
    <scope>NUCLEOTIDE SEQUENCE [LARGE SCALE GENOMIC DNA]</scope>
</reference>
<feature type="compositionally biased region" description="Basic and acidic residues" evidence="1">
    <location>
        <begin position="1"/>
        <end position="17"/>
    </location>
</feature>
<protein>
    <submittedName>
        <fullName evidence="3">Ubiquitin B-like protein</fullName>
    </submittedName>
</protein>
<accession>X6LAX4</accession>
<evidence type="ECO:0000313" key="3">
    <source>
        <dbReference type="EMBL" id="ETN99182.1"/>
    </source>
</evidence>
<feature type="compositionally biased region" description="Basic residues" evidence="1">
    <location>
        <begin position="43"/>
        <end position="54"/>
    </location>
</feature>
<dbReference type="EMBL" id="ASPP01044665">
    <property type="protein sequence ID" value="ETN99182.1"/>
    <property type="molecule type" value="Genomic_DNA"/>
</dbReference>
<feature type="domain" description="Ubiquitin-like" evidence="2">
    <location>
        <begin position="96"/>
        <end position="169"/>
    </location>
</feature>
<feature type="compositionally biased region" description="Basic and acidic residues" evidence="1">
    <location>
        <begin position="31"/>
        <end position="42"/>
    </location>
</feature>
<dbReference type="PRINTS" id="PR00348">
    <property type="entry name" value="UBIQUITIN"/>
</dbReference>
<dbReference type="InterPro" id="IPR019956">
    <property type="entry name" value="Ubiquitin_dom"/>
</dbReference>